<evidence type="ECO:0000313" key="2">
    <source>
        <dbReference type="Proteomes" id="UP000504636"/>
    </source>
</evidence>
<reference evidence="3" key="3">
    <citation type="submission" date="2025-04" db="UniProtKB">
        <authorList>
            <consortium name="RefSeq"/>
        </authorList>
    </citation>
    <scope>IDENTIFICATION</scope>
    <source>
        <strain evidence="3">CBS 304.34</strain>
    </source>
</reference>
<evidence type="ECO:0000313" key="1">
    <source>
        <dbReference type="EMBL" id="KAF2802684.1"/>
    </source>
</evidence>
<accession>A0A6A6Y3T3</accession>
<gene>
    <name evidence="1 3" type="ORF">BDZ99DRAFT_198805</name>
</gene>
<protein>
    <submittedName>
        <fullName evidence="1 3">Uncharacterized protein</fullName>
    </submittedName>
</protein>
<dbReference type="EMBL" id="MU003721">
    <property type="protein sequence ID" value="KAF2802684.1"/>
    <property type="molecule type" value="Genomic_DNA"/>
</dbReference>
<name>A0A6A6Y3T3_9PEZI</name>
<proteinExistence type="predicted"/>
<dbReference type="AlphaFoldDB" id="A0A6A6Y3T3"/>
<dbReference type="Proteomes" id="UP000504636">
    <property type="component" value="Unplaced"/>
</dbReference>
<dbReference type="GeneID" id="54454114"/>
<evidence type="ECO:0000313" key="3">
    <source>
        <dbReference type="RefSeq" id="XP_033569648.1"/>
    </source>
</evidence>
<reference evidence="1 3" key="1">
    <citation type="journal article" date="2020" name="Stud. Mycol.">
        <title>101 Dothideomycetes genomes: a test case for predicting lifestyles and emergence of pathogens.</title>
        <authorList>
            <person name="Haridas S."/>
            <person name="Albert R."/>
            <person name="Binder M."/>
            <person name="Bloem J."/>
            <person name="Labutti K."/>
            <person name="Salamov A."/>
            <person name="Andreopoulos B."/>
            <person name="Baker S."/>
            <person name="Barry K."/>
            <person name="Bills G."/>
            <person name="Bluhm B."/>
            <person name="Cannon C."/>
            <person name="Castanera R."/>
            <person name="Culley D."/>
            <person name="Daum C."/>
            <person name="Ezra D."/>
            <person name="Gonzalez J."/>
            <person name="Henrissat B."/>
            <person name="Kuo A."/>
            <person name="Liang C."/>
            <person name="Lipzen A."/>
            <person name="Lutzoni F."/>
            <person name="Magnuson J."/>
            <person name="Mondo S."/>
            <person name="Nolan M."/>
            <person name="Ohm R."/>
            <person name="Pangilinan J."/>
            <person name="Park H.-J."/>
            <person name="Ramirez L."/>
            <person name="Alfaro M."/>
            <person name="Sun H."/>
            <person name="Tritt A."/>
            <person name="Yoshinaga Y."/>
            <person name="Zwiers L.-H."/>
            <person name="Turgeon B."/>
            <person name="Goodwin S."/>
            <person name="Spatafora J."/>
            <person name="Crous P."/>
            <person name="Grigoriev I."/>
        </authorList>
    </citation>
    <scope>NUCLEOTIDE SEQUENCE</scope>
    <source>
        <strain evidence="1 3">CBS 304.34</strain>
    </source>
</reference>
<dbReference type="RefSeq" id="XP_033569648.1">
    <property type="nucleotide sequence ID" value="XM_033713221.1"/>
</dbReference>
<keyword evidence="2" id="KW-1185">Reference proteome</keyword>
<reference evidence="3" key="2">
    <citation type="submission" date="2020-04" db="EMBL/GenBank/DDBJ databases">
        <authorList>
            <consortium name="NCBI Genome Project"/>
        </authorList>
    </citation>
    <scope>NUCLEOTIDE SEQUENCE</scope>
    <source>
        <strain evidence="3">CBS 304.34</strain>
    </source>
</reference>
<organism evidence="1">
    <name type="scientific">Mytilinidion resinicola</name>
    <dbReference type="NCBI Taxonomy" id="574789"/>
    <lineage>
        <taxon>Eukaryota</taxon>
        <taxon>Fungi</taxon>
        <taxon>Dikarya</taxon>
        <taxon>Ascomycota</taxon>
        <taxon>Pezizomycotina</taxon>
        <taxon>Dothideomycetes</taxon>
        <taxon>Pleosporomycetidae</taxon>
        <taxon>Mytilinidiales</taxon>
        <taxon>Mytilinidiaceae</taxon>
        <taxon>Mytilinidion</taxon>
    </lineage>
</organism>
<sequence>MYSVPQMYTEDKTPLRAEPIRRNLVRKPLGRVTALVTVRNTATNVLMGDVISTLRREQWDLVSNKDASACFSAQGALREREEQIEQPLYKTNLWIPWSAKVNVHGVELPLQFEKDITIFPHTAVSQQDWLEVLRNYSGRYIRAVGNLQGFGIVLCMLPPVNITVTWGHTTMTVLAKDGIHIHREIFTAAFESLKPPDRTWLSDYVEEGYIRMEELIGRISIPIQEAFRLSIDGRVRWIEMKPSTSTTAKTLQPG</sequence>